<evidence type="ECO:0000313" key="1">
    <source>
        <dbReference type="EMBL" id="QMW24276.1"/>
    </source>
</evidence>
<name>A0A7G5ILN4_9SPHN</name>
<organism evidence="1 2">
    <name type="scientific">Sandaracinobacteroides saxicola</name>
    <dbReference type="NCBI Taxonomy" id="2759707"/>
    <lineage>
        <taxon>Bacteria</taxon>
        <taxon>Pseudomonadati</taxon>
        <taxon>Pseudomonadota</taxon>
        <taxon>Alphaproteobacteria</taxon>
        <taxon>Sphingomonadales</taxon>
        <taxon>Sphingosinicellaceae</taxon>
        <taxon>Sandaracinobacteroides</taxon>
    </lineage>
</organism>
<reference evidence="1 2" key="1">
    <citation type="submission" date="2020-07" db="EMBL/GenBank/DDBJ databases">
        <title>Complete genome sequence for Sandaracinobacter sp. M6.</title>
        <authorList>
            <person name="Tang Y."/>
            <person name="Liu Q."/>
            <person name="Guo Z."/>
            <person name="Lei P."/>
            <person name="Huang B."/>
        </authorList>
    </citation>
    <scope>NUCLEOTIDE SEQUENCE [LARGE SCALE GENOMIC DNA]</scope>
    <source>
        <strain evidence="1 2">M6</strain>
    </source>
</reference>
<gene>
    <name evidence="1" type="ORF">H3309_07435</name>
</gene>
<dbReference type="Proteomes" id="UP000515292">
    <property type="component" value="Chromosome"/>
</dbReference>
<protein>
    <submittedName>
        <fullName evidence="1">Addiction module antitoxin</fullName>
    </submittedName>
</protein>
<dbReference type="KEGG" id="sand:H3309_07435"/>
<sequence length="82" mass="9355">MNTMTLNVRISGPLSAHVADAVGEDGLFENVSEYVRHLIRKDREATEAERFALLKAELQQAFAIPQDQYRESSRESIMARFK</sequence>
<evidence type="ECO:0000313" key="2">
    <source>
        <dbReference type="Proteomes" id="UP000515292"/>
    </source>
</evidence>
<dbReference type="EMBL" id="CP059851">
    <property type="protein sequence ID" value="QMW24276.1"/>
    <property type="molecule type" value="Genomic_DNA"/>
</dbReference>
<proteinExistence type="predicted"/>
<keyword evidence="2" id="KW-1185">Reference proteome</keyword>
<accession>A0A7G5ILN4</accession>
<dbReference type="AlphaFoldDB" id="A0A7G5ILN4"/>